<dbReference type="EMBL" id="CP003844">
    <property type="protein sequence ID" value="AFT76086.1"/>
    <property type="molecule type" value="Genomic_DNA"/>
</dbReference>
<dbReference type="SUPFAM" id="SSF47598">
    <property type="entry name" value="Ribbon-helix-helix"/>
    <property type="match status" value="1"/>
</dbReference>
<reference evidence="3" key="1">
    <citation type="journal article" date="2012" name="Sci. Rep.">
        <title>Genomes of surface isolates of Alteromonas macleodii: the life of a widespread marine opportunistic copiotroph.</title>
        <authorList>
            <person name="Lopez-Perez M."/>
            <person name="Gonzaga A."/>
            <person name="Martin-Cuadrado A.B."/>
            <person name="Onyshchenko O."/>
            <person name="Ghavidel A."/>
            <person name="Ghai R."/>
            <person name="Rodriguez-Valera F."/>
        </authorList>
    </citation>
    <scope>NUCLEOTIDE SEQUENCE [LARGE SCALE GENOMIC DNA]</scope>
    <source>
        <strain evidence="3">English Channel 673</strain>
    </source>
</reference>
<dbReference type="Proteomes" id="UP000006296">
    <property type="component" value="Chromosome"/>
</dbReference>
<sequence>MVQFNYNVLHSIFVDEKQKKTFNAIAVTIKILKEPRRIYMPLKATSVRLDDETLARVGEMAKAMDRPRAWLMAEAIKQYVAREEWFIREVEKGVKSADEGRLTDHTDVKAKWEAKRAAQMD</sequence>
<dbReference type="InterPro" id="IPR010985">
    <property type="entry name" value="Ribbon_hlx_hlx"/>
</dbReference>
<dbReference type="PANTHER" id="PTHR40688:SF2">
    <property type="entry name" value="RIBBON-HELIX-HELIX PROTEIN COPG DOMAIN-CONTAINING PROTEIN"/>
    <property type="match status" value="1"/>
</dbReference>
<dbReference type="AlphaFoldDB" id="A0AB33A2Z5"/>
<proteinExistence type="predicted"/>
<dbReference type="InterPro" id="IPR013321">
    <property type="entry name" value="Arc_rbn_hlx_hlx"/>
</dbReference>
<name>A0AB33A2Z5_ALTME</name>
<accession>A0AB33A2Z5</accession>
<dbReference type="GO" id="GO:0006355">
    <property type="term" value="P:regulation of DNA-templated transcription"/>
    <property type="evidence" value="ECO:0007669"/>
    <property type="project" value="InterPro"/>
</dbReference>
<gene>
    <name evidence="2" type="ordered locus">AMEC673_17020</name>
</gene>
<dbReference type="InterPro" id="IPR002145">
    <property type="entry name" value="CopG"/>
</dbReference>
<dbReference type="Gene3D" id="1.10.1220.10">
    <property type="entry name" value="Met repressor-like"/>
    <property type="match status" value="1"/>
</dbReference>
<protein>
    <submittedName>
        <fullName evidence="2">CopG family transcriptional regulator</fullName>
    </submittedName>
</protein>
<dbReference type="KEGG" id="amg:AMEC673_17020"/>
<evidence type="ECO:0000313" key="3">
    <source>
        <dbReference type="Proteomes" id="UP000006296"/>
    </source>
</evidence>
<dbReference type="InterPro" id="IPR052991">
    <property type="entry name" value="Non-func_TypeII_TA_Antitoxin"/>
</dbReference>
<organism evidence="2 3">
    <name type="scientific">Alteromonas macleodii (strain English Channel 673)</name>
    <dbReference type="NCBI Taxonomy" id="1004788"/>
    <lineage>
        <taxon>Bacteria</taxon>
        <taxon>Pseudomonadati</taxon>
        <taxon>Pseudomonadota</taxon>
        <taxon>Gammaproteobacteria</taxon>
        <taxon>Alteromonadales</taxon>
        <taxon>Alteromonadaceae</taxon>
        <taxon>Alteromonas/Salinimonas group</taxon>
        <taxon>Alteromonas</taxon>
    </lineage>
</organism>
<feature type="domain" description="Ribbon-helix-helix protein CopG" evidence="1">
    <location>
        <begin position="43"/>
        <end position="83"/>
    </location>
</feature>
<evidence type="ECO:0000313" key="2">
    <source>
        <dbReference type="EMBL" id="AFT76086.1"/>
    </source>
</evidence>
<dbReference type="CDD" id="cd22233">
    <property type="entry name" value="RHH_CopAso-like"/>
    <property type="match status" value="1"/>
</dbReference>
<dbReference type="Pfam" id="PF01402">
    <property type="entry name" value="RHH_1"/>
    <property type="match status" value="1"/>
</dbReference>
<evidence type="ECO:0000259" key="1">
    <source>
        <dbReference type="Pfam" id="PF01402"/>
    </source>
</evidence>
<dbReference type="PANTHER" id="PTHR40688">
    <property type="match status" value="1"/>
</dbReference>